<sequence>MKRKLSHIIFAAAALLAAVSCSKEEAPVIPLHLTVSTYEVSFDAAGGNQQIDYCYSGDWTEAAEECDWLDTKLFISQEDGSMKTLSITAEENTTGKAREAEIILSVMREGDQPGSIIERLDRVVTVRQAGE</sequence>
<reference evidence="3" key="2">
    <citation type="journal article" date="2021" name="PeerJ">
        <title>Extensive microbial diversity within the chicken gut microbiome revealed by metagenomics and culture.</title>
        <authorList>
            <person name="Gilroy R."/>
            <person name="Ravi A."/>
            <person name="Getino M."/>
            <person name="Pursley I."/>
            <person name="Horton D.L."/>
            <person name="Alikhan N.F."/>
            <person name="Baker D."/>
            <person name="Gharbi K."/>
            <person name="Hall N."/>
            <person name="Watson M."/>
            <person name="Adriaenssens E.M."/>
            <person name="Foster-Nyarko E."/>
            <person name="Jarju S."/>
            <person name="Secka A."/>
            <person name="Antonio M."/>
            <person name="Oren A."/>
            <person name="Chaudhuri R.R."/>
            <person name="La Ragione R."/>
            <person name="Hildebrand F."/>
            <person name="Pallen M.J."/>
        </authorList>
    </citation>
    <scope>NUCLEOTIDE SEQUENCE</scope>
    <source>
        <strain evidence="3">B1-8020</strain>
    </source>
</reference>
<feature type="domain" description="BACON" evidence="2">
    <location>
        <begin position="76"/>
        <end position="128"/>
    </location>
</feature>
<evidence type="ECO:0000313" key="3">
    <source>
        <dbReference type="EMBL" id="MBO8472581.1"/>
    </source>
</evidence>
<dbReference type="Pfam" id="PF13004">
    <property type="entry name" value="BACON"/>
    <property type="match status" value="1"/>
</dbReference>
<evidence type="ECO:0000256" key="1">
    <source>
        <dbReference type="SAM" id="SignalP"/>
    </source>
</evidence>
<dbReference type="CDD" id="cd14948">
    <property type="entry name" value="BACON"/>
    <property type="match status" value="1"/>
</dbReference>
<feature type="signal peptide" evidence="1">
    <location>
        <begin position="1"/>
        <end position="22"/>
    </location>
</feature>
<evidence type="ECO:0000259" key="2">
    <source>
        <dbReference type="Pfam" id="PF13004"/>
    </source>
</evidence>
<comment type="caution">
    <text evidence="3">The sequence shown here is derived from an EMBL/GenBank/DDBJ whole genome shotgun (WGS) entry which is preliminary data.</text>
</comment>
<accession>A0A9D9II90</accession>
<dbReference type="InterPro" id="IPR024361">
    <property type="entry name" value="BACON"/>
</dbReference>
<protein>
    <submittedName>
        <fullName evidence="3">BACON domain-containing protein</fullName>
    </submittedName>
</protein>
<gene>
    <name evidence="3" type="ORF">IAB81_03000</name>
</gene>
<proteinExistence type="predicted"/>
<dbReference type="Proteomes" id="UP000823604">
    <property type="component" value="Unassembled WGS sequence"/>
</dbReference>
<dbReference type="PROSITE" id="PS51257">
    <property type="entry name" value="PROKAR_LIPOPROTEIN"/>
    <property type="match status" value="1"/>
</dbReference>
<reference evidence="3" key="1">
    <citation type="submission" date="2020-10" db="EMBL/GenBank/DDBJ databases">
        <authorList>
            <person name="Gilroy R."/>
        </authorList>
    </citation>
    <scope>NUCLEOTIDE SEQUENCE</scope>
    <source>
        <strain evidence="3">B1-8020</strain>
    </source>
</reference>
<dbReference type="Gene3D" id="2.60.40.10">
    <property type="entry name" value="Immunoglobulins"/>
    <property type="match status" value="1"/>
</dbReference>
<organism evidence="3 4">
    <name type="scientific">Candidatus Merdivivens pullicola</name>
    <dbReference type="NCBI Taxonomy" id="2840872"/>
    <lineage>
        <taxon>Bacteria</taxon>
        <taxon>Pseudomonadati</taxon>
        <taxon>Bacteroidota</taxon>
        <taxon>Bacteroidia</taxon>
        <taxon>Bacteroidales</taxon>
        <taxon>Muribaculaceae</taxon>
        <taxon>Muribaculaceae incertae sedis</taxon>
        <taxon>Candidatus Merdivivens</taxon>
    </lineage>
</organism>
<keyword evidence="1" id="KW-0732">Signal</keyword>
<feature type="chain" id="PRO_5038564418" evidence="1">
    <location>
        <begin position="23"/>
        <end position="131"/>
    </location>
</feature>
<evidence type="ECO:0000313" key="4">
    <source>
        <dbReference type="Proteomes" id="UP000823604"/>
    </source>
</evidence>
<dbReference type="InterPro" id="IPR013783">
    <property type="entry name" value="Ig-like_fold"/>
</dbReference>
<dbReference type="AlphaFoldDB" id="A0A9D9II90"/>
<name>A0A9D9II90_9BACT</name>
<dbReference type="EMBL" id="JADIMA010000031">
    <property type="protein sequence ID" value="MBO8472581.1"/>
    <property type="molecule type" value="Genomic_DNA"/>
</dbReference>